<dbReference type="AlphaFoldDB" id="A0AAF0C5D4"/>
<accession>A0AAF0C5D4</accession>
<reference evidence="1 2" key="2">
    <citation type="journal article" date="2022" name="Mar. Drugs">
        <title>Bioassay-Guided Fractionation Leads to the Detection of Cholic Acid Generated by the Rare Thalassomonas sp.</title>
        <authorList>
            <person name="Pheiffer F."/>
            <person name="Schneider Y.K."/>
            <person name="Hansen E.H."/>
            <person name="Andersen J.H."/>
            <person name="Isaksson J."/>
            <person name="Busche T."/>
            <person name="R C."/>
            <person name="Kalinowski J."/>
            <person name="Zyl L.V."/>
            <person name="Trindade M."/>
        </authorList>
    </citation>
    <scope>NUCLEOTIDE SEQUENCE [LARGE SCALE GENOMIC DNA]</scope>
    <source>
        <strain evidence="1 2">A5K-106</strain>
    </source>
</reference>
<name>A0AAF0C5D4_9GAMM</name>
<dbReference type="KEGG" id="tact:SG35_010290"/>
<protein>
    <submittedName>
        <fullName evidence="1">Uncharacterized protein</fullName>
    </submittedName>
</protein>
<sequence>MKFQATRLTEYLNDHFYTRSQLLTLAKLDESSFARLLDKKIMPGASYRMKTTLALDSFFGEHRQEEERQYYARGYLSWLQYLGELEAEKADGQDIKAIVFADFCSRYQAKLTALAAQGFHLPIMADKARLDALLLSEWQHFLNGTYGLCTRSGLPEDIAAKELAIVMIKAIVGEGLELDVAALAPGQSKQLTKAVDLLDQASSAFAPHEVKRSSRELYINRVRLKYKLS</sequence>
<proteinExistence type="predicted"/>
<keyword evidence="2" id="KW-1185">Reference proteome</keyword>
<evidence type="ECO:0000313" key="1">
    <source>
        <dbReference type="EMBL" id="WDE00976.1"/>
    </source>
</evidence>
<gene>
    <name evidence="1" type="ORF">SG35_010290</name>
</gene>
<dbReference type="InterPro" id="IPR045694">
    <property type="entry name" value="DUF6058"/>
</dbReference>
<reference evidence="1 2" key="1">
    <citation type="journal article" date="2015" name="Genome Announc.">
        <title>Draft Genome Sequences of Marine Isolates of Thalassomonas viridans and Thalassomonas actiniarum.</title>
        <authorList>
            <person name="Olonade I."/>
            <person name="van Zyl L.J."/>
            <person name="Trindade M."/>
        </authorList>
    </citation>
    <scope>NUCLEOTIDE SEQUENCE [LARGE SCALE GENOMIC DNA]</scope>
    <source>
        <strain evidence="1 2">A5K-106</strain>
    </source>
</reference>
<evidence type="ECO:0000313" key="2">
    <source>
        <dbReference type="Proteomes" id="UP000032568"/>
    </source>
</evidence>
<dbReference type="Proteomes" id="UP000032568">
    <property type="component" value="Chromosome"/>
</dbReference>
<organism evidence="1 2">
    <name type="scientific">Thalassomonas actiniarum</name>
    <dbReference type="NCBI Taxonomy" id="485447"/>
    <lineage>
        <taxon>Bacteria</taxon>
        <taxon>Pseudomonadati</taxon>
        <taxon>Pseudomonadota</taxon>
        <taxon>Gammaproteobacteria</taxon>
        <taxon>Alteromonadales</taxon>
        <taxon>Colwelliaceae</taxon>
        <taxon>Thalassomonas</taxon>
    </lineage>
</organism>
<dbReference type="EMBL" id="CP059735">
    <property type="protein sequence ID" value="WDE00976.1"/>
    <property type="molecule type" value="Genomic_DNA"/>
</dbReference>
<dbReference type="RefSeq" id="WP_044836267.1">
    <property type="nucleotide sequence ID" value="NZ_CP059735.1"/>
</dbReference>
<dbReference type="Pfam" id="PF19531">
    <property type="entry name" value="DUF6058"/>
    <property type="match status" value="1"/>
</dbReference>